<evidence type="ECO:0000313" key="2">
    <source>
        <dbReference type="EMBL" id="CAH2014915.1"/>
    </source>
</evidence>
<sequence length="142" mass="15791">MSPLEVFEPVERTASINDIFADAVFAADDLEDVRIDNRDEMLVETVNQTVSSNETGVGKTQLEDAVLHEQDLDDDDSVKDKNYDPEDELSSNVCSSDDEVSLALVKKRVWANKSDILENTDAAAVNTKMRLKDGPNSRKKTE</sequence>
<comment type="caution">
    <text evidence="2">The sequence shown here is derived from an EMBL/GenBank/DDBJ whole genome shotgun (WGS) entry which is preliminary data.</text>
</comment>
<gene>
    <name evidence="2" type="ORF">ACAOBT_LOCUS34395</name>
</gene>
<protein>
    <submittedName>
        <fullName evidence="2">Uncharacterized protein</fullName>
    </submittedName>
</protein>
<organism evidence="2 3">
    <name type="scientific">Acanthoscelides obtectus</name>
    <name type="common">Bean weevil</name>
    <name type="synonym">Bruchus obtectus</name>
    <dbReference type="NCBI Taxonomy" id="200917"/>
    <lineage>
        <taxon>Eukaryota</taxon>
        <taxon>Metazoa</taxon>
        <taxon>Ecdysozoa</taxon>
        <taxon>Arthropoda</taxon>
        <taxon>Hexapoda</taxon>
        <taxon>Insecta</taxon>
        <taxon>Pterygota</taxon>
        <taxon>Neoptera</taxon>
        <taxon>Endopterygota</taxon>
        <taxon>Coleoptera</taxon>
        <taxon>Polyphaga</taxon>
        <taxon>Cucujiformia</taxon>
        <taxon>Chrysomeloidea</taxon>
        <taxon>Chrysomelidae</taxon>
        <taxon>Bruchinae</taxon>
        <taxon>Bruchini</taxon>
        <taxon>Acanthoscelides</taxon>
    </lineage>
</organism>
<proteinExistence type="predicted"/>
<dbReference type="Proteomes" id="UP001152888">
    <property type="component" value="Unassembled WGS sequence"/>
</dbReference>
<keyword evidence="3" id="KW-1185">Reference proteome</keyword>
<dbReference type="EMBL" id="CAKOFQ010008570">
    <property type="protein sequence ID" value="CAH2014915.1"/>
    <property type="molecule type" value="Genomic_DNA"/>
</dbReference>
<dbReference type="AlphaFoldDB" id="A0A9P0MKK3"/>
<reference evidence="2" key="1">
    <citation type="submission" date="2022-03" db="EMBL/GenBank/DDBJ databases">
        <authorList>
            <person name="Sayadi A."/>
        </authorList>
    </citation>
    <scope>NUCLEOTIDE SEQUENCE</scope>
</reference>
<name>A0A9P0MKK3_ACAOB</name>
<evidence type="ECO:0000313" key="3">
    <source>
        <dbReference type="Proteomes" id="UP001152888"/>
    </source>
</evidence>
<accession>A0A9P0MKK3</accession>
<feature type="region of interest" description="Disordered" evidence="1">
    <location>
        <begin position="68"/>
        <end position="94"/>
    </location>
</feature>
<evidence type="ECO:0000256" key="1">
    <source>
        <dbReference type="SAM" id="MobiDB-lite"/>
    </source>
</evidence>